<dbReference type="EMBL" id="AP024169">
    <property type="protein sequence ID" value="BCN29559.1"/>
    <property type="molecule type" value="Genomic_DNA"/>
</dbReference>
<evidence type="ECO:0000313" key="2">
    <source>
        <dbReference type="Proteomes" id="UP000595897"/>
    </source>
</evidence>
<name>A0A7R7EIV7_9FIRM</name>
<evidence type="ECO:0000313" key="1">
    <source>
        <dbReference type="EMBL" id="BCN29559.1"/>
    </source>
</evidence>
<gene>
    <name evidence="1" type="ORF">bsdtb5_08540</name>
</gene>
<dbReference type="AlphaFoldDB" id="A0A7R7EIV7"/>
<proteinExistence type="predicted"/>
<reference evidence="1 2" key="1">
    <citation type="submission" date="2020-11" db="EMBL/GenBank/DDBJ databases">
        <title>Draft genome sequencing of a Lachnospiraceae strain isolated from anoxic soil subjected to BSD treatment.</title>
        <authorList>
            <person name="Uek A."/>
            <person name="Tonouchi A."/>
        </authorList>
    </citation>
    <scope>NUCLEOTIDE SEQUENCE [LARGE SCALE GENOMIC DNA]</scope>
    <source>
        <strain evidence="1 2">TB5</strain>
    </source>
</reference>
<protein>
    <submittedName>
        <fullName evidence="1">Uncharacterized protein</fullName>
    </submittedName>
</protein>
<dbReference type="RefSeq" id="WP_271714829.1">
    <property type="nucleotide sequence ID" value="NZ_AP024169.1"/>
</dbReference>
<accession>A0A7R7EIV7</accession>
<dbReference type="KEGG" id="ahb:bsdtb5_08540"/>
<organism evidence="1 2">
    <name type="scientific">Anaeromicropila herbilytica</name>
    <dbReference type="NCBI Taxonomy" id="2785025"/>
    <lineage>
        <taxon>Bacteria</taxon>
        <taxon>Bacillati</taxon>
        <taxon>Bacillota</taxon>
        <taxon>Clostridia</taxon>
        <taxon>Lachnospirales</taxon>
        <taxon>Lachnospiraceae</taxon>
        <taxon>Anaeromicropila</taxon>
    </lineage>
</organism>
<dbReference type="InterPro" id="IPR046897">
    <property type="entry name" value="ABC-3C_MC6"/>
</dbReference>
<dbReference type="Proteomes" id="UP000595897">
    <property type="component" value="Chromosome"/>
</dbReference>
<sequence length="75" mass="8713">MLLPDNIQPELCIYYNGALVLEELQNNSVQLIIDLYQSVKEKHDMSFSIFTLSLDWLYLIDVAKFNEKGEIELCS</sequence>
<dbReference type="Pfam" id="PF20293">
    <property type="entry name" value="MC6"/>
    <property type="match status" value="1"/>
</dbReference>
<keyword evidence="2" id="KW-1185">Reference proteome</keyword>